<dbReference type="AlphaFoldDB" id="A0A9P8PPY1"/>
<dbReference type="Proteomes" id="UP000788993">
    <property type="component" value="Unassembled WGS sequence"/>
</dbReference>
<protein>
    <submittedName>
        <fullName evidence="1">Uncharacterized protein</fullName>
    </submittedName>
</protein>
<name>A0A9P8PPY1_9ASCO</name>
<organism evidence="1 2">
    <name type="scientific">Ogataea polymorpha</name>
    <dbReference type="NCBI Taxonomy" id="460523"/>
    <lineage>
        <taxon>Eukaryota</taxon>
        <taxon>Fungi</taxon>
        <taxon>Dikarya</taxon>
        <taxon>Ascomycota</taxon>
        <taxon>Saccharomycotina</taxon>
        <taxon>Pichiomycetes</taxon>
        <taxon>Pichiales</taxon>
        <taxon>Pichiaceae</taxon>
        <taxon>Ogataea</taxon>
    </lineage>
</organism>
<comment type="caution">
    <text evidence="1">The sequence shown here is derived from an EMBL/GenBank/DDBJ whole genome shotgun (WGS) entry which is preliminary data.</text>
</comment>
<gene>
    <name evidence="1" type="ORF">OGATHE_001739</name>
</gene>
<evidence type="ECO:0000313" key="1">
    <source>
        <dbReference type="EMBL" id="KAH3675399.1"/>
    </source>
</evidence>
<reference evidence="1" key="2">
    <citation type="submission" date="2021-01" db="EMBL/GenBank/DDBJ databases">
        <authorList>
            <person name="Schikora-Tamarit M.A."/>
        </authorList>
    </citation>
    <scope>NUCLEOTIDE SEQUENCE</scope>
    <source>
        <strain evidence="1">NCAIM Y.01608</strain>
    </source>
</reference>
<dbReference type="EMBL" id="JAEUBD010000382">
    <property type="protein sequence ID" value="KAH3675399.1"/>
    <property type="molecule type" value="Genomic_DNA"/>
</dbReference>
<sequence>MAVAMIVSRSMMVQRMLYVVHNVLNNLSDGASSSPLDFSLSSSRASSVFVPILDSTTASSASSSSSSFSNINHGSNGSSKALLSFFSMSSRPLAFLTMPSNLSISSSVNKALSRAFICELGQAPNIDDLFQDLFSIFVHHLFRDAGVILKQSFSKFGSESFSYLHRLRDTGTLNHNVVDILRFCKRRKSFQKVSPESAADATILKLDQLLFRIMNLMVSNERRINIQRRHIIDNDSNFVAMGCSKDVLQKGGLP</sequence>
<reference evidence="1" key="1">
    <citation type="journal article" date="2021" name="Open Biol.">
        <title>Shared evolutionary footprints suggest mitochondrial oxidative damage underlies multiple complex I losses in fungi.</title>
        <authorList>
            <person name="Schikora-Tamarit M.A."/>
            <person name="Marcet-Houben M."/>
            <person name="Nosek J."/>
            <person name="Gabaldon T."/>
        </authorList>
    </citation>
    <scope>NUCLEOTIDE SEQUENCE</scope>
    <source>
        <strain evidence="1">NCAIM Y.01608</strain>
    </source>
</reference>
<evidence type="ECO:0000313" key="2">
    <source>
        <dbReference type="Proteomes" id="UP000788993"/>
    </source>
</evidence>
<keyword evidence="2" id="KW-1185">Reference proteome</keyword>
<proteinExistence type="predicted"/>
<accession>A0A9P8PPY1</accession>